<reference evidence="6 7" key="1">
    <citation type="submission" date="2016-11" db="EMBL/GenBank/DDBJ databases">
        <authorList>
            <person name="Jaros S."/>
            <person name="Januszkiewicz K."/>
            <person name="Wedrychowicz H."/>
        </authorList>
    </citation>
    <scope>NUCLEOTIDE SEQUENCE [LARGE SCALE GENOMIC DNA]</scope>
    <source>
        <strain evidence="6 7">DSM 29431</strain>
    </source>
</reference>
<dbReference type="InterPro" id="IPR036390">
    <property type="entry name" value="WH_DNA-bd_sf"/>
</dbReference>
<dbReference type="SUPFAM" id="SSF53850">
    <property type="entry name" value="Periplasmic binding protein-like II"/>
    <property type="match status" value="1"/>
</dbReference>
<dbReference type="Proteomes" id="UP000184221">
    <property type="component" value="Unassembled WGS sequence"/>
</dbReference>
<organism evidence="6 7">
    <name type="scientific">Marivita hallyeonensis</name>
    <dbReference type="NCBI Taxonomy" id="996342"/>
    <lineage>
        <taxon>Bacteria</taxon>
        <taxon>Pseudomonadati</taxon>
        <taxon>Pseudomonadota</taxon>
        <taxon>Alphaproteobacteria</taxon>
        <taxon>Rhodobacterales</taxon>
        <taxon>Roseobacteraceae</taxon>
        <taxon>Marivita</taxon>
    </lineage>
</organism>
<accession>A0A1M5MDC3</accession>
<evidence type="ECO:0000313" key="6">
    <source>
        <dbReference type="EMBL" id="SHG75318.1"/>
    </source>
</evidence>
<dbReference type="Pfam" id="PF00126">
    <property type="entry name" value="HTH_1"/>
    <property type="match status" value="1"/>
</dbReference>
<keyword evidence="7" id="KW-1185">Reference proteome</keyword>
<dbReference type="GO" id="GO:0006351">
    <property type="term" value="P:DNA-templated transcription"/>
    <property type="evidence" value="ECO:0007669"/>
    <property type="project" value="TreeGrafter"/>
</dbReference>
<evidence type="ECO:0000256" key="4">
    <source>
        <dbReference type="ARBA" id="ARBA00023163"/>
    </source>
</evidence>
<dbReference type="InterPro" id="IPR000847">
    <property type="entry name" value="LysR_HTH_N"/>
</dbReference>
<dbReference type="GO" id="GO:0043565">
    <property type="term" value="F:sequence-specific DNA binding"/>
    <property type="evidence" value="ECO:0007669"/>
    <property type="project" value="TreeGrafter"/>
</dbReference>
<feature type="domain" description="HTH lysR-type" evidence="5">
    <location>
        <begin position="8"/>
        <end position="65"/>
    </location>
</feature>
<protein>
    <submittedName>
        <fullName evidence="6">LysR family transcriptional regulator, glycine cleavage system transcriptional activator</fullName>
    </submittedName>
</protein>
<dbReference type="PRINTS" id="PR00039">
    <property type="entry name" value="HTHLYSR"/>
</dbReference>
<dbReference type="EMBL" id="FQXC01000001">
    <property type="protein sequence ID" value="SHG75318.1"/>
    <property type="molecule type" value="Genomic_DNA"/>
</dbReference>
<dbReference type="SUPFAM" id="SSF46785">
    <property type="entry name" value="Winged helix' DNA-binding domain"/>
    <property type="match status" value="1"/>
</dbReference>
<name>A0A1M5MDC3_9RHOB</name>
<dbReference type="InterPro" id="IPR058163">
    <property type="entry name" value="LysR-type_TF_proteobact-type"/>
</dbReference>
<keyword evidence="4" id="KW-0804">Transcription</keyword>
<dbReference type="STRING" id="996342.SAMN05443551_0480"/>
<dbReference type="PROSITE" id="PS50931">
    <property type="entry name" value="HTH_LYSR"/>
    <property type="match status" value="1"/>
</dbReference>
<gene>
    <name evidence="6" type="ORF">SAMN05443551_0480</name>
</gene>
<dbReference type="Gene3D" id="3.40.190.10">
    <property type="entry name" value="Periplasmic binding protein-like II"/>
    <property type="match status" value="2"/>
</dbReference>
<dbReference type="AlphaFoldDB" id="A0A1M5MDC3"/>
<dbReference type="Gene3D" id="1.10.10.10">
    <property type="entry name" value="Winged helix-like DNA-binding domain superfamily/Winged helix DNA-binding domain"/>
    <property type="match status" value="1"/>
</dbReference>
<dbReference type="PANTHER" id="PTHR30537:SF26">
    <property type="entry name" value="GLYCINE CLEAVAGE SYSTEM TRANSCRIPTIONAL ACTIVATOR"/>
    <property type="match status" value="1"/>
</dbReference>
<evidence type="ECO:0000256" key="3">
    <source>
        <dbReference type="ARBA" id="ARBA00023125"/>
    </source>
</evidence>
<dbReference type="Pfam" id="PF03466">
    <property type="entry name" value="LysR_substrate"/>
    <property type="match status" value="1"/>
</dbReference>
<dbReference type="InterPro" id="IPR005119">
    <property type="entry name" value="LysR_subst-bd"/>
</dbReference>
<dbReference type="FunFam" id="1.10.10.10:FF:000001">
    <property type="entry name" value="LysR family transcriptional regulator"/>
    <property type="match status" value="1"/>
</dbReference>
<comment type="similarity">
    <text evidence="1">Belongs to the LysR transcriptional regulatory family.</text>
</comment>
<evidence type="ECO:0000313" key="7">
    <source>
        <dbReference type="Proteomes" id="UP000184221"/>
    </source>
</evidence>
<dbReference type="RefSeq" id="WP_342715903.1">
    <property type="nucleotide sequence ID" value="NZ_FQXC01000001.1"/>
</dbReference>
<evidence type="ECO:0000256" key="1">
    <source>
        <dbReference type="ARBA" id="ARBA00009437"/>
    </source>
</evidence>
<dbReference type="GO" id="GO:0003700">
    <property type="term" value="F:DNA-binding transcription factor activity"/>
    <property type="evidence" value="ECO:0007669"/>
    <property type="project" value="InterPro"/>
</dbReference>
<sequence length="292" mass="31372">MINWSDLPSLSALRAFCAFVQTGSVADAGRALNVSHAAISQQLRGLEAHLGTPLFNRSNRALELTPEGEDLAKALQDGFARIASGVEALTNSEAQRPLNVGCTPTFASAWLMPRLAGFQAEHPGIDMMLSPTPVLTDPSPGGIDVAIRYGTGGWRGLDSEPLMLAPVVVVGAPSLFRGRTPETPQDLIQYPWLEELGTNETTSWLAAQGLERHQVLSRTAVPGNLIIDGARNGQGVAVTTRIAVAEDIEAGRLIAVFEDRRDAGYHIVTKPGVQRPPLKAFLRWLKREAAKT</sequence>
<evidence type="ECO:0000259" key="5">
    <source>
        <dbReference type="PROSITE" id="PS50931"/>
    </source>
</evidence>
<evidence type="ECO:0000256" key="2">
    <source>
        <dbReference type="ARBA" id="ARBA00023015"/>
    </source>
</evidence>
<proteinExistence type="inferred from homology"/>
<dbReference type="PANTHER" id="PTHR30537">
    <property type="entry name" value="HTH-TYPE TRANSCRIPTIONAL REGULATOR"/>
    <property type="match status" value="1"/>
</dbReference>
<keyword evidence="3" id="KW-0238">DNA-binding</keyword>
<keyword evidence="2" id="KW-0805">Transcription regulation</keyword>
<dbReference type="InterPro" id="IPR036388">
    <property type="entry name" value="WH-like_DNA-bd_sf"/>
</dbReference>